<evidence type="ECO:0000256" key="4">
    <source>
        <dbReference type="ARBA" id="ARBA00023136"/>
    </source>
</evidence>
<protein>
    <submittedName>
        <fullName evidence="7">MFS transporter</fullName>
    </submittedName>
</protein>
<evidence type="ECO:0000256" key="1">
    <source>
        <dbReference type="ARBA" id="ARBA00004651"/>
    </source>
</evidence>
<evidence type="ECO:0000259" key="6">
    <source>
        <dbReference type="PROSITE" id="PS50850"/>
    </source>
</evidence>
<comment type="caution">
    <text evidence="7">The sequence shown here is derived from an EMBL/GenBank/DDBJ whole genome shotgun (WGS) entry which is preliminary data.</text>
</comment>
<feature type="transmembrane region" description="Helical" evidence="5">
    <location>
        <begin position="89"/>
        <end position="108"/>
    </location>
</feature>
<name>A0A9W6V8D7_9PSEU</name>
<evidence type="ECO:0000256" key="5">
    <source>
        <dbReference type="SAM" id="Phobius"/>
    </source>
</evidence>
<dbReference type="GO" id="GO:0022857">
    <property type="term" value="F:transmembrane transporter activity"/>
    <property type="evidence" value="ECO:0007669"/>
    <property type="project" value="InterPro"/>
</dbReference>
<dbReference type="Pfam" id="PF07690">
    <property type="entry name" value="MFS_1"/>
    <property type="match status" value="1"/>
</dbReference>
<evidence type="ECO:0000313" key="7">
    <source>
        <dbReference type="EMBL" id="GLW92237.1"/>
    </source>
</evidence>
<feature type="transmembrane region" description="Helical" evidence="5">
    <location>
        <begin position="254"/>
        <end position="279"/>
    </location>
</feature>
<feature type="domain" description="Major facilitator superfamily (MFS) profile" evidence="6">
    <location>
        <begin position="21"/>
        <end position="400"/>
    </location>
</feature>
<reference evidence="7" key="1">
    <citation type="submission" date="2023-02" db="EMBL/GenBank/DDBJ databases">
        <title>Actinokineospora globicatena NBRC 15670.</title>
        <authorList>
            <person name="Ichikawa N."/>
            <person name="Sato H."/>
            <person name="Tonouchi N."/>
        </authorList>
    </citation>
    <scope>NUCLEOTIDE SEQUENCE</scope>
    <source>
        <strain evidence="7">NBRC 15670</strain>
    </source>
</reference>
<dbReference type="PANTHER" id="PTHR23527:SF1">
    <property type="entry name" value="BLL3282 PROTEIN"/>
    <property type="match status" value="1"/>
</dbReference>
<feature type="transmembrane region" description="Helical" evidence="5">
    <location>
        <begin position="21"/>
        <end position="42"/>
    </location>
</feature>
<evidence type="ECO:0000313" key="8">
    <source>
        <dbReference type="Proteomes" id="UP001165042"/>
    </source>
</evidence>
<feature type="transmembrane region" description="Helical" evidence="5">
    <location>
        <begin position="62"/>
        <end position="82"/>
    </location>
</feature>
<evidence type="ECO:0000256" key="3">
    <source>
        <dbReference type="ARBA" id="ARBA00022989"/>
    </source>
</evidence>
<dbReference type="PANTHER" id="PTHR23527">
    <property type="entry name" value="BLL3282 PROTEIN"/>
    <property type="match status" value="1"/>
</dbReference>
<feature type="transmembrane region" description="Helical" evidence="5">
    <location>
        <begin position="176"/>
        <end position="199"/>
    </location>
</feature>
<dbReference type="InterPro" id="IPR036259">
    <property type="entry name" value="MFS_trans_sf"/>
</dbReference>
<evidence type="ECO:0000256" key="2">
    <source>
        <dbReference type="ARBA" id="ARBA00022692"/>
    </source>
</evidence>
<keyword evidence="4 5" id="KW-0472">Membrane</keyword>
<feature type="transmembrane region" description="Helical" evidence="5">
    <location>
        <begin position="114"/>
        <end position="137"/>
    </location>
</feature>
<dbReference type="AlphaFoldDB" id="A0A9W6V8D7"/>
<comment type="subcellular location">
    <subcellularLocation>
        <location evidence="1">Cell membrane</location>
        <topology evidence="1">Multi-pass membrane protein</topology>
    </subcellularLocation>
</comment>
<keyword evidence="3 5" id="KW-1133">Transmembrane helix</keyword>
<dbReference type="InterPro" id="IPR011701">
    <property type="entry name" value="MFS"/>
</dbReference>
<feature type="transmembrane region" description="Helical" evidence="5">
    <location>
        <begin position="220"/>
        <end position="248"/>
    </location>
</feature>
<feature type="transmembrane region" description="Helical" evidence="5">
    <location>
        <begin position="328"/>
        <end position="344"/>
    </location>
</feature>
<dbReference type="GO" id="GO:0005886">
    <property type="term" value="C:plasma membrane"/>
    <property type="evidence" value="ECO:0007669"/>
    <property type="project" value="UniProtKB-SubCell"/>
</dbReference>
<dbReference type="Gene3D" id="1.20.1250.20">
    <property type="entry name" value="MFS general substrate transporter like domains"/>
    <property type="match status" value="2"/>
</dbReference>
<feature type="transmembrane region" description="Helical" evidence="5">
    <location>
        <begin position="356"/>
        <end position="374"/>
    </location>
</feature>
<dbReference type="InterPro" id="IPR052952">
    <property type="entry name" value="MFS-Transporter"/>
</dbReference>
<dbReference type="Proteomes" id="UP001165042">
    <property type="component" value="Unassembled WGS sequence"/>
</dbReference>
<feature type="transmembrane region" description="Helical" evidence="5">
    <location>
        <begin position="291"/>
        <end position="322"/>
    </location>
</feature>
<proteinExistence type="predicted"/>
<dbReference type="EMBL" id="BSSD01000004">
    <property type="protein sequence ID" value="GLW92237.1"/>
    <property type="molecule type" value="Genomic_DNA"/>
</dbReference>
<accession>A0A9W6V8D7</accession>
<keyword evidence="8" id="KW-1185">Reference proteome</keyword>
<gene>
    <name evidence="7" type="ORF">Aglo03_30530</name>
</gene>
<keyword evidence="2 5" id="KW-0812">Transmembrane</keyword>
<feature type="transmembrane region" description="Helical" evidence="5">
    <location>
        <begin position="149"/>
        <end position="170"/>
    </location>
</feature>
<dbReference type="SUPFAM" id="SSF103473">
    <property type="entry name" value="MFS general substrate transporter"/>
    <property type="match status" value="1"/>
</dbReference>
<sequence>MAGKLFRYPGTLSYVNYMGRRWWILTIAVAAQAAVTSLVYGLPFLLPQLRAELGLSLTEGGTLAVVPVLGVLVALIAWGAAADRFGERVVMGIGMAGTGLAGLAAAAVSGVVGLGALMVVAGVFSASITSASGRAVLGWFEASERGLAMGIRQTCTPIGVGFAALVLPAAGEAWGYRAALVVPAVLCLVLAVVVALWLLDPPRTAARTVTETRSPYRTPTLWRVHIASALLVAPQFTSSTFALTYLVTEHGWDAVTAGVVLAVVQIFGAAGRIGAGVWSDRVGSRMRPMRIIAVAVAAALMVWAFGGSTWVAVVGLVAVLIISVTDNGLAFTATAELAGPFWAGRALGIQNTGQNAMALVIAPLFAVVVTAFGWPLALSLVAALPVAAVFITPVGQRLVSTR</sequence>
<dbReference type="InterPro" id="IPR020846">
    <property type="entry name" value="MFS_dom"/>
</dbReference>
<dbReference type="PROSITE" id="PS50850">
    <property type="entry name" value="MFS"/>
    <property type="match status" value="1"/>
</dbReference>
<organism evidence="7 8">
    <name type="scientific">Actinokineospora globicatena</name>
    <dbReference type="NCBI Taxonomy" id="103729"/>
    <lineage>
        <taxon>Bacteria</taxon>
        <taxon>Bacillati</taxon>
        <taxon>Actinomycetota</taxon>
        <taxon>Actinomycetes</taxon>
        <taxon>Pseudonocardiales</taxon>
        <taxon>Pseudonocardiaceae</taxon>
        <taxon>Actinokineospora</taxon>
    </lineage>
</organism>